<dbReference type="PROSITE" id="PS00195">
    <property type="entry name" value="GLUTAREDOXIN_1"/>
    <property type="match status" value="1"/>
</dbReference>
<dbReference type="CDD" id="cd03418">
    <property type="entry name" value="GRX_GRXb_1_3_like"/>
    <property type="match status" value="1"/>
</dbReference>
<dbReference type="GO" id="GO:0015038">
    <property type="term" value="F:glutathione disulfide oxidoreductase activity"/>
    <property type="evidence" value="ECO:0007669"/>
    <property type="project" value="UniProtKB-UniRule"/>
</dbReference>
<proteinExistence type="inferred from homology"/>
<protein>
    <recommendedName>
        <fullName evidence="7">Glutaredoxin</fullName>
    </recommendedName>
</protein>
<evidence type="ECO:0000259" key="8">
    <source>
        <dbReference type="Pfam" id="PF00462"/>
    </source>
</evidence>
<dbReference type="PROSITE" id="PS51354">
    <property type="entry name" value="GLUTAREDOXIN_2"/>
    <property type="match status" value="1"/>
</dbReference>
<dbReference type="Gene3D" id="3.40.30.10">
    <property type="entry name" value="Glutaredoxin"/>
    <property type="match status" value="1"/>
</dbReference>
<reference evidence="9" key="1">
    <citation type="submission" date="2020-03" db="EMBL/GenBank/DDBJ databases">
        <title>Genome of Pelagibius litoralis DSM 21314T.</title>
        <authorList>
            <person name="Wang G."/>
        </authorList>
    </citation>
    <scope>NUCLEOTIDE SEQUENCE</scope>
    <source>
        <strain evidence="9">DSM 21314</strain>
    </source>
</reference>
<evidence type="ECO:0000256" key="3">
    <source>
        <dbReference type="ARBA" id="ARBA00022448"/>
    </source>
</evidence>
<dbReference type="InterPro" id="IPR036249">
    <property type="entry name" value="Thioredoxin-like_sf"/>
</dbReference>
<dbReference type="PANTHER" id="PTHR45694">
    <property type="entry name" value="GLUTAREDOXIN 2"/>
    <property type="match status" value="1"/>
</dbReference>
<dbReference type="RefSeq" id="WP_167230168.1">
    <property type="nucleotide sequence ID" value="NZ_JAAQPH010000027.1"/>
</dbReference>
<dbReference type="NCBIfam" id="TIGR02181">
    <property type="entry name" value="GRX_bact"/>
    <property type="match status" value="1"/>
</dbReference>
<evidence type="ECO:0000313" key="9">
    <source>
        <dbReference type="EMBL" id="NIA71862.1"/>
    </source>
</evidence>
<evidence type="ECO:0000256" key="2">
    <source>
        <dbReference type="ARBA" id="ARBA00007787"/>
    </source>
</evidence>
<evidence type="ECO:0000256" key="7">
    <source>
        <dbReference type="RuleBase" id="RU364065"/>
    </source>
</evidence>
<dbReference type="InterPro" id="IPR014025">
    <property type="entry name" value="Glutaredoxin_subgr"/>
</dbReference>
<dbReference type="Proteomes" id="UP000761264">
    <property type="component" value="Unassembled WGS sequence"/>
</dbReference>
<feature type="domain" description="Glutaredoxin" evidence="8">
    <location>
        <begin position="4"/>
        <end position="64"/>
    </location>
</feature>
<comment type="caution">
    <text evidence="9">The sequence shown here is derived from an EMBL/GenBank/DDBJ whole genome shotgun (WGS) entry which is preliminary data.</text>
</comment>
<keyword evidence="6 7" id="KW-0676">Redox-active center</keyword>
<keyword evidence="3 7" id="KW-0813">Transport</keyword>
<keyword evidence="7" id="KW-0963">Cytoplasm</keyword>
<dbReference type="PANTHER" id="PTHR45694:SF18">
    <property type="entry name" value="GLUTAREDOXIN-1-RELATED"/>
    <property type="match status" value="1"/>
</dbReference>
<organism evidence="9 10">
    <name type="scientific">Pelagibius litoralis</name>
    <dbReference type="NCBI Taxonomy" id="374515"/>
    <lineage>
        <taxon>Bacteria</taxon>
        <taxon>Pseudomonadati</taxon>
        <taxon>Pseudomonadota</taxon>
        <taxon>Alphaproteobacteria</taxon>
        <taxon>Rhodospirillales</taxon>
        <taxon>Rhodovibrionaceae</taxon>
        <taxon>Pelagibius</taxon>
    </lineage>
</organism>
<dbReference type="EMBL" id="JAAQPH010000027">
    <property type="protein sequence ID" value="NIA71862.1"/>
    <property type="molecule type" value="Genomic_DNA"/>
</dbReference>
<dbReference type="InterPro" id="IPR002109">
    <property type="entry name" value="Glutaredoxin"/>
</dbReference>
<comment type="similarity">
    <text evidence="2 7">Belongs to the glutaredoxin family.</text>
</comment>
<dbReference type="GO" id="GO:0034599">
    <property type="term" value="P:cellular response to oxidative stress"/>
    <property type="evidence" value="ECO:0007669"/>
    <property type="project" value="TreeGrafter"/>
</dbReference>
<dbReference type="GO" id="GO:0045454">
    <property type="term" value="P:cell redox homeostasis"/>
    <property type="evidence" value="ECO:0007669"/>
    <property type="project" value="InterPro"/>
</dbReference>
<dbReference type="Pfam" id="PF00462">
    <property type="entry name" value="Glutaredoxin"/>
    <property type="match status" value="1"/>
</dbReference>
<name>A0A967KCT2_9PROT</name>
<evidence type="ECO:0000256" key="4">
    <source>
        <dbReference type="ARBA" id="ARBA00022982"/>
    </source>
</evidence>
<evidence type="ECO:0000256" key="6">
    <source>
        <dbReference type="ARBA" id="ARBA00023284"/>
    </source>
</evidence>
<dbReference type="GO" id="GO:0005737">
    <property type="term" value="C:cytoplasm"/>
    <property type="evidence" value="ECO:0007669"/>
    <property type="project" value="TreeGrafter"/>
</dbReference>
<accession>A0A967KCT2</accession>
<evidence type="ECO:0000256" key="1">
    <source>
        <dbReference type="ARBA" id="ARBA00002549"/>
    </source>
</evidence>
<dbReference type="AlphaFoldDB" id="A0A967KCT2"/>
<dbReference type="PRINTS" id="PR00160">
    <property type="entry name" value="GLUTAREDOXIN"/>
</dbReference>
<keyword evidence="5" id="KW-1015">Disulfide bond</keyword>
<keyword evidence="4 7" id="KW-0249">Electron transport</keyword>
<evidence type="ECO:0000256" key="5">
    <source>
        <dbReference type="ARBA" id="ARBA00023157"/>
    </source>
</evidence>
<gene>
    <name evidence="9" type="primary">grxC</name>
    <name evidence="9" type="ORF">HBA54_25010</name>
</gene>
<keyword evidence="10" id="KW-1185">Reference proteome</keyword>
<dbReference type="SUPFAM" id="SSF52833">
    <property type="entry name" value="Thioredoxin-like"/>
    <property type="match status" value="1"/>
</dbReference>
<dbReference type="InterPro" id="IPR011767">
    <property type="entry name" value="GLR_AS"/>
</dbReference>
<evidence type="ECO:0000313" key="10">
    <source>
        <dbReference type="Proteomes" id="UP000761264"/>
    </source>
</evidence>
<dbReference type="InterPro" id="IPR011900">
    <property type="entry name" value="GRX_bact"/>
</dbReference>
<comment type="function">
    <text evidence="1 7">Has a glutathione-disulfide oxidoreductase activity in the presence of NADPH and glutathione reductase. Reduces low molecular weight disulfides and proteins.</text>
</comment>
<sequence length="87" mass="9785">MTKIEVYSSMLCPFCYRAKKLLEQKGAQFTEIDVMLHPRRKAEMVARSGGRTSVPQIFIDDRHVGGCDDLYALEAGNKLEPLLQPAT</sequence>